<gene>
    <name evidence="1" type="ORF">SAMN04244550_01476</name>
</gene>
<proteinExistence type="predicted"/>
<reference evidence="1 2" key="1">
    <citation type="submission" date="2016-10" db="EMBL/GenBank/DDBJ databases">
        <authorList>
            <person name="de Groot N.N."/>
        </authorList>
    </citation>
    <scope>NUCLEOTIDE SEQUENCE [LARGE SCALE GENOMIC DNA]</scope>
    <source>
        <strain evidence="2">DSM 938 / 37b4</strain>
    </source>
</reference>
<dbReference type="PROSITE" id="PS50801">
    <property type="entry name" value="STAS"/>
    <property type="match status" value="1"/>
</dbReference>
<organism evidence="1 2">
    <name type="scientific">Rhodobacter capsulatus</name>
    <name type="common">Rhodopseudomonas capsulata</name>
    <dbReference type="NCBI Taxonomy" id="1061"/>
    <lineage>
        <taxon>Bacteria</taxon>
        <taxon>Pseudomonadati</taxon>
        <taxon>Pseudomonadota</taxon>
        <taxon>Alphaproteobacteria</taxon>
        <taxon>Rhodobacterales</taxon>
        <taxon>Rhodobacter group</taxon>
        <taxon>Rhodobacter</taxon>
    </lineage>
</organism>
<evidence type="ECO:0000313" key="2">
    <source>
        <dbReference type="Proteomes" id="UP000183812"/>
    </source>
</evidence>
<dbReference type="OrthoDB" id="7871544at2"/>
<name>A0A0Q0UP22_RHOCA</name>
<evidence type="ECO:0000313" key="1">
    <source>
        <dbReference type="EMBL" id="SDE97776.1"/>
    </source>
</evidence>
<dbReference type="InterPro" id="IPR002645">
    <property type="entry name" value="STAS_dom"/>
</dbReference>
<dbReference type="SUPFAM" id="SSF52091">
    <property type="entry name" value="SpoIIaa-like"/>
    <property type="match status" value="1"/>
</dbReference>
<dbReference type="AlphaFoldDB" id="A0A0Q0UP22"/>
<dbReference type="RefSeq" id="WP_055208451.1">
    <property type="nucleotide sequence ID" value="NZ_CP061202.1"/>
</dbReference>
<accession>A0A0Q0UP22</accession>
<dbReference type="EMBL" id="FNAY01000005">
    <property type="protein sequence ID" value="SDE97776.1"/>
    <property type="molecule type" value="Genomic_DNA"/>
</dbReference>
<dbReference type="Gene3D" id="3.30.750.24">
    <property type="entry name" value="STAS domain"/>
    <property type="match status" value="1"/>
</dbReference>
<sequence>MTTIALASRLDLSQVTPLCTALRGASGADLVLDASAVTHLGGLALQVLASAAKSARLAGTSLIITPRSEAFDDALAVFGVTPADLQTGEAA</sequence>
<dbReference type="Proteomes" id="UP000183812">
    <property type="component" value="Unassembled WGS sequence"/>
</dbReference>
<protein>
    <submittedName>
        <fullName evidence="1">Chemotaxis protein CheX</fullName>
    </submittedName>
</protein>
<dbReference type="InterPro" id="IPR036513">
    <property type="entry name" value="STAS_dom_sf"/>
</dbReference>
<dbReference type="Pfam" id="PF13466">
    <property type="entry name" value="STAS_2"/>
    <property type="match status" value="1"/>
</dbReference>
<dbReference type="InterPro" id="IPR058548">
    <property type="entry name" value="MlaB-like_STAS"/>
</dbReference>